<comment type="subcellular location">
    <subcellularLocation>
        <location evidence="1">Nucleus</location>
    </subcellularLocation>
</comment>
<organism evidence="4 5">
    <name type="scientific">Triparma columacea</name>
    <dbReference type="NCBI Taxonomy" id="722753"/>
    <lineage>
        <taxon>Eukaryota</taxon>
        <taxon>Sar</taxon>
        <taxon>Stramenopiles</taxon>
        <taxon>Ochrophyta</taxon>
        <taxon>Bolidophyceae</taxon>
        <taxon>Parmales</taxon>
        <taxon>Triparmaceae</taxon>
        <taxon>Triparma</taxon>
    </lineage>
</organism>
<accession>A0A9W7GGJ9</accession>
<feature type="compositionally biased region" description="Polar residues" evidence="2">
    <location>
        <begin position="365"/>
        <end position="377"/>
    </location>
</feature>
<dbReference type="Proteomes" id="UP001165065">
    <property type="component" value="Unassembled WGS sequence"/>
</dbReference>
<dbReference type="OrthoDB" id="10318748at2759"/>
<dbReference type="SUPFAM" id="SSF47676">
    <property type="entry name" value="Conserved domain common to transcription factors TFIIS, elongin A, CRSP70"/>
    <property type="match status" value="1"/>
</dbReference>
<proteinExistence type="predicted"/>
<feature type="region of interest" description="Disordered" evidence="2">
    <location>
        <begin position="1"/>
        <end position="36"/>
    </location>
</feature>
<dbReference type="InterPro" id="IPR035441">
    <property type="entry name" value="TFIIS/LEDGF_dom_sf"/>
</dbReference>
<keyword evidence="1" id="KW-0539">Nucleus</keyword>
<comment type="caution">
    <text evidence="4">The sequence shown here is derived from an EMBL/GenBank/DDBJ whole genome shotgun (WGS) entry which is preliminary data.</text>
</comment>
<gene>
    <name evidence="4" type="ORF">TrCOL_g414</name>
</gene>
<feature type="region of interest" description="Disordered" evidence="2">
    <location>
        <begin position="285"/>
        <end position="307"/>
    </location>
</feature>
<dbReference type="EMBL" id="BRYA01000213">
    <property type="protein sequence ID" value="GMI44331.1"/>
    <property type="molecule type" value="Genomic_DNA"/>
</dbReference>
<dbReference type="InterPro" id="IPR017923">
    <property type="entry name" value="TFIIS_N"/>
</dbReference>
<name>A0A9W7GGJ9_9STRA</name>
<feature type="compositionally biased region" description="Low complexity" evidence="2">
    <location>
        <begin position="14"/>
        <end position="36"/>
    </location>
</feature>
<sequence>MKVDRRAMLSTRNPSPRLDSSPLSTTTTSSQLPPQSVQPLQTLSLHIVVVNLPEHHPSNFATLDPGVLSKLLEASVTQHFRNKVKSSRTKTLIRPVLTKKYLVKFEKYTGTSCPPEALELAWKCIVDEDFPPASFDRPAVFSSSFTELVATVSGQVARLQEIISNDSPAKEGLQKSAMATLAKFKKLPISSKLLSETKVGKVLQKIVSRKYFSATNVSKHGHDLAASLLESWKAAACAEIDLSPSAKPNATVEESRLRDSILLSQCPTYRDLYFALDARRAHIKSHTSKMKAHRDSISSKRKATKEVTTLMSRKAARRAEMLMGKVERDKHIAKIEQGKASSSSGQKISKLWRETAQVSRMGRSRASNSKPSATQHVGKNPFTGKVSSKTRVPPKKGEMRELSFPKGGGIFQEILVKKRLESARKSVTDRRL</sequence>
<dbReference type="Gene3D" id="1.20.930.10">
    <property type="entry name" value="Conserved domain common to transcription factors TFIIS, elongin A, CRSP70"/>
    <property type="match status" value="1"/>
</dbReference>
<evidence type="ECO:0000256" key="2">
    <source>
        <dbReference type="SAM" id="MobiDB-lite"/>
    </source>
</evidence>
<evidence type="ECO:0000259" key="3">
    <source>
        <dbReference type="PROSITE" id="PS51319"/>
    </source>
</evidence>
<dbReference type="GO" id="GO:0005634">
    <property type="term" value="C:nucleus"/>
    <property type="evidence" value="ECO:0007669"/>
    <property type="project" value="UniProtKB-SubCell"/>
</dbReference>
<reference evidence="5" key="1">
    <citation type="journal article" date="2023" name="Commun. Biol.">
        <title>Genome analysis of Parmales, the sister group of diatoms, reveals the evolutionary specialization of diatoms from phago-mixotrophs to photoautotrophs.</title>
        <authorList>
            <person name="Ban H."/>
            <person name="Sato S."/>
            <person name="Yoshikawa S."/>
            <person name="Yamada K."/>
            <person name="Nakamura Y."/>
            <person name="Ichinomiya M."/>
            <person name="Sato N."/>
            <person name="Blanc-Mathieu R."/>
            <person name="Endo H."/>
            <person name="Kuwata A."/>
            <person name="Ogata H."/>
        </authorList>
    </citation>
    <scope>NUCLEOTIDE SEQUENCE [LARGE SCALE GENOMIC DNA]</scope>
</reference>
<keyword evidence="5" id="KW-1185">Reference proteome</keyword>
<feature type="region of interest" description="Disordered" evidence="2">
    <location>
        <begin position="357"/>
        <end position="404"/>
    </location>
</feature>
<dbReference type="PROSITE" id="PS51319">
    <property type="entry name" value="TFIIS_N"/>
    <property type="match status" value="1"/>
</dbReference>
<evidence type="ECO:0000313" key="4">
    <source>
        <dbReference type="EMBL" id="GMI44331.1"/>
    </source>
</evidence>
<feature type="domain" description="TFIIS N-terminal" evidence="3">
    <location>
        <begin position="154"/>
        <end position="239"/>
    </location>
</feature>
<evidence type="ECO:0000256" key="1">
    <source>
        <dbReference type="PROSITE-ProRule" id="PRU00649"/>
    </source>
</evidence>
<dbReference type="AlphaFoldDB" id="A0A9W7GGJ9"/>
<evidence type="ECO:0000313" key="5">
    <source>
        <dbReference type="Proteomes" id="UP001165065"/>
    </source>
</evidence>
<protein>
    <recommendedName>
        <fullName evidence="3">TFIIS N-terminal domain-containing protein</fullName>
    </recommendedName>
</protein>
<dbReference type="Pfam" id="PF08711">
    <property type="entry name" value="Med26"/>
    <property type="match status" value="1"/>
</dbReference>